<keyword evidence="11" id="KW-0511">Multifunctional enzyme</keyword>
<dbReference type="PIRSF" id="PIRSF006769">
    <property type="entry name" value="RibD"/>
    <property type="match status" value="1"/>
</dbReference>
<keyword evidence="10 12" id="KW-0560">Oxidoreductase</keyword>
<dbReference type="Gene3D" id="3.40.430.10">
    <property type="entry name" value="Dihydrofolate Reductase, subunit A"/>
    <property type="match status" value="1"/>
</dbReference>
<evidence type="ECO:0000256" key="3">
    <source>
        <dbReference type="ARBA" id="ARBA00004910"/>
    </source>
</evidence>
<keyword evidence="12 17" id="KW-0378">Hydrolase</keyword>
<comment type="function">
    <text evidence="1 12">Converts 2,5-diamino-6-(ribosylamino)-4(3h)-pyrimidinone 5'-phosphate into 5-amino-6-(ribosylamino)-2,4(1h,3h)-pyrimidinedione 5'-phosphate.</text>
</comment>
<evidence type="ECO:0000256" key="1">
    <source>
        <dbReference type="ARBA" id="ARBA00002151"/>
    </source>
</evidence>
<feature type="binding site" evidence="15">
    <location>
        <position position="83"/>
    </location>
    <ligand>
        <name>Zn(2+)</name>
        <dbReference type="ChEBI" id="CHEBI:29105"/>
        <note>catalytic</note>
    </ligand>
</feature>
<proteinExistence type="inferred from homology"/>
<evidence type="ECO:0000259" key="16">
    <source>
        <dbReference type="PROSITE" id="PS51747"/>
    </source>
</evidence>
<dbReference type="EC" id="1.1.1.193" evidence="12"/>
<evidence type="ECO:0000256" key="7">
    <source>
        <dbReference type="ARBA" id="ARBA00022723"/>
    </source>
</evidence>
<comment type="similarity">
    <text evidence="4 12">In the N-terminal section; belongs to the cytidine and deoxycytidylate deaminase family.</text>
</comment>
<comment type="catalytic activity">
    <reaction evidence="12">
        <text>5-amino-6-(5-phospho-D-ribitylamino)uracil + NADP(+) = 5-amino-6-(5-phospho-D-ribosylamino)uracil + NADPH + H(+)</text>
        <dbReference type="Rhea" id="RHEA:17845"/>
        <dbReference type="ChEBI" id="CHEBI:15378"/>
        <dbReference type="ChEBI" id="CHEBI:57783"/>
        <dbReference type="ChEBI" id="CHEBI:58349"/>
        <dbReference type="ChEBI" id="CHEBI:58421"/>
        <dbReference type="ChEBI" id="CHEBI:58453"/>
        <dbReference type="EC" id="1.1.1.193"/>
    </reaction>
</comment>
<accession>A0A934VGN5</accession>
<feature type="binding site" evidence="14">
    <location>
        <position position="280"/>
    </location>
    <ligand>
        <name>substrate</name>
    </ligand>
</feature>
<dbReference type="InterPro" id="IPR016192">
    <property type="entry name" value="APOBEC/CMP_deaminase_Zn-bd"/>
</dbReference>
<dbReference type="InterPro" id="IPR016193">
    <property type="entry name" value="Cytidine_deaminase-like"/>
</dbReference>
<dbReference type="EMBL" id="JAENII010000012">
    <property type="protein sequence ID" value="MBK1828227.1"/>
    <property type="molecule type" value="Genomic_DNA"/>
</dbReference>
<dbReference type="InterPro" id="IPR024072">
    <property type="entry name" value="DHFR-like_dom_sf"/>
</dbReference>
<dbReference type="SUPFAM" id="SSF53927">
    <property type="entry name" value="Cytidine deaminase-like"/>
    <property type="match status" value="1"/>
</dbReference>
<evidence type="ECO:0000256" key="13">
    <source>
        <dbReference type="PIRSR" id="PIRSR006769-1"/>
    </source>
</evidence>
<dbReference type="PROSITE" id="PS51747">
    <property type="entry name" value="CYT_DCMP_DEAMINASES_2"/>
    <property type="match status" value="1"/>
</dbReference>
<dbReference type="PROSITE" id="PS00903">
    <property type="entry name" value="CYT_DCMP_DEAMINASES_1"/>
    <property type="match status" value="1"/>
</dbReference>
<keyword evidence="8 12" id="KW-0862">Zinc</keyword>
<dbReference type="InterPro" id="IPR004794">
    <property type="entry name" value="Eubact_RibD"/>
</dbReference>
<feature type="binding site" evidence="14">
    <location>
        <position position="178"/>
    </location>
    <ligand>
        <name>NADP(+)</name>
        <dbReference type="ChEBI" id="CHEBI:58349"/>
    </ligand>
</feature>
<comment type="catalytic activity">
    <reaction evidence="12">
        <text>2,5-diamino-6-hydroxy-4-(5-phosphoribosylamino)-pyrimidine + H2O + H(+) = 5-amino-6-(5-phospho-D-ribosylamino)uracil + NH4(+)</text>
        <dbReference type="Rhea" id="RHEA:21868"/>
        <dbReference type="ChEBI" id="CHEBI:15377"/>
        <dbReference type="ChEBI" id="CHEBI:15378"/>
        <dbReference type="ChEBI" id="CHEBI:28938"/>
        <dbReference type="ChEBI" id="CHEBI:58453"/>
        <dbReference type="ChEBI" id="CHEBI:58614"/>
        <dbReference type="EC" id="3.5.4.26"/>
    </reaction>
</comment>
<feature type="binding site" evidence="14">
    <location>
        <position position="212"/>
    </location>
    <ligand>
        <name>substrate</name>
    </ligand>
</feature>
<evidence type="ECO:0000313" key="18">
    <source>
        <dbReference type="Proteomes" id="UP000658278"/>
    </source>
</evidence>
<evidence type="ECO:0000256" key="6">
    <source>
        <dbReference type="ARBA" id="ARBA00022619"/>
    </source>
</evidence>
<evidence type="ECO:0000256" key="10">
    <source>
        <dbReference type="ARBA" id="ARBA00023002"/>
    </source>
</evidence>
<feature type="domain" description="CMP/dCMP-type deaminase" evidence="16">
    <location>
        <begin position="4"/>
        <end position="130"/>
    </location>
</feature>
<dbReference type="InterPro" id="IPR002125">
    <property type="entry name" value="CMP_dCMP_dom"/>
</dbReference>
<dbReference type="GO" id="GO:0008703">
    <property type="term" value="F:5-amino-6-(5-phosphoribosylamino)uracil reductase activity"/>
    <property type="evidence" value="ECO:0007669"/>
    <property type="project" value="UniProtKB-EC"/>
</dbReference>
<comment type="similarity">
    <text evidence="5 12">In the C-terminal section; belongs to the HTP reductase family.</text>
</comment>
<evidence type="ECO:0000256" key="5">
    <source>
        <dbReference type="ARBA" id="ARBA00007417"/>
    </source>
</evidence>
<feature type="binding site" evidence="14">
    <location>
        <position position="162"/>
    </location>
    <ligand>
        <name>NADP(+)</name>
        <dbReference type="ChEBI" id="CHEBI:58349"/>
    </ligand>
</feature>
<dbReference type="GO" id="GO:0008270">
    <property type="term" value="F:zinc ion binding"/>
    <property type="evidence" value="ECO:0007669"/>
    <property type="project" value="InterPro"/>
</dbReference>
<sequence length="353" mass="38153">MGVEEDEQWMRRALEEAARGIGRTAPNPAVGCVIVRDGVELGAGWHRRAGMPHAEREAMADVIGRHGGEVLRGATAYVTLEPCSTRGRTPACTEGLIEHGIARVVYAVADPNPAHAGAADGILRDAGIEVRAGVLADEGLRLLRGFDKVQRTGLPWMIWKTAMSLDGRLTRPPGEGMWLTGTSSRAEVQRLRAEVDGIVTSGETVRRDNPRLDLRDPQWLEGREQPWRVVISRQGRALPEDAPLFTDAHADRTRVWKGDDVRGMLRRMVDELGVHTVLLECGGNLAGVCMDDGLIDEVVVFAAPMLCGGPVSALGGEGVADGVKLSEIQFARFDDDVMMRGVVEHASLTASAH</sequence>
<feature type="binding site" evidence="14">
    <location>
        <position position="204"/>
    </location>
    <ligand>
        <name>NADP(+)</name>
        <dbReference type="ChEBI" id="CHEBI:58349"/>
    </ligand>
</feature>
<evidence type="ECO:0000313" key="17">
    <source>
        <dbReference type="EMBL" id="MBK1828227.1"/>
    </source>
</evidence>
<dbReference type="PANTHER" id="PTHR38011">
    <property type="entry name" value="DIHYDROFOLATE REDUCTASE FAMILY PROTEIN (AFU_ORTHOLOGUE AFUA_8G06820)"/>
    <property type="match status" value="1"/>
</dbReference>
<evidence type="ECO:0000256" key="14">
    <source>
        <dbReference type="PIRSR" id="PIRSR006769-2"/>
    </source>
</evidence>
<dbReference type="Gene3D" id="3.40.140.10">
    <property type="entry name" value="Cytidine Deaminase, domain 2"/>
    <property type="match status" value="1"/>
</dbReference>
<organism evidence="17 18">
    <name type="scientific">Haloferula rosea</name>
    <dbReference type="NCBI Taxonomy" id="490093"/>
    <lineage>
        <taxon>Bacteria</taxon>
        <taxon>Pseudomonadati</taxon>
        <taxon>Verrucomicrobiota</taxon>
        <taxon>Verrucomicrobiia</taxon>
        <taxon>Verrucomicrobiales</taxon>
        <taxon>Verrucomicrobiaceae</taxon>
        <taxon>Haloferula</taxon>
    </lineage>
</organism>
<feature type="binding site" evidence="14">
    <location>
        <position position="192"/>
    </location>
    <ligand>
        <name>substrate</name>
    </ligand>
</feature>
<feature type="binding site" evidence="15">
    <location>
        <position position="92"/>
    </location>
    <ligand>
        <name>Zn(2+)</name>
        <dbReference type="ChEBI" id="CHEBI:29105"/>
        <note>catalytic</note>
    </ligand>
</feature>
<reference evidence="17" key="1">
    <citation type="submission" date="2021-01" db="EMBL/GenBank/DDBJ databases">
        <title>Modified the classification status of verrucomicrobia.</title>
        <authorList>
            <person name="Feng X."/>
        </authorList>
    </citation>
    <scope>NUCLEOTIDE SEQUENCE</scope>
    <source>
        <strain evidence="17">KCTC 22201</strain>
    </source>
</reference>
<dbReference type="CDD" id="cd01284">
    <property type="entry name" value="Riboflavin_deaminase-reductase"/>
    <property type="match status" value="1"/>
</dbReference>
<dbReference type="NCBIfam" id="TIGR00326">
    <property type="entry name" value="eubact_ribD"/>
    <property type="match status" value="1"/>
</dbReference>
<keyword evidence="7 12" id="KW-0479">Metal-binding</keyword>
<evidence type="ECO:0000256" key="9">
    <source>
        <dbReference type="ARBA" id="ARBA00022857"/>
    </source>
</evidence>
<comment type="pathway">
    <text evidence="2 12">Cofactor biosynthesis; riboflavin biosynthesis; 5-amino-6-(D-ribitylamino)uracil from GTP: step 2/4.</text>
</comment>
<dbReference type="Pfam" id="PF01872">
    <property type="entry name" value="RibD_C"/>
    <property type="match status" value="1"/>
</dbReference>
<evidence type="ECO:0000256" key="15">
    <source>
        <dbReference type="PIRSR" id="PIRSR006769-3"/>
    </source>
</evidence>
<dbReference type="GO" id="GO:0009231">
    <property type="term" value="P:riboflavin biosynthetic process"/>
    <property type="evidence" value="ECO:0007669"/>
    <property type="project" value="UniProtKB-KW"/>
</dbReference>
<keyword evidence="18" id="KW-1185">Reference proteome</keyword>
<dbReference type="InterPro" id="IPR050765">
    <property type="entry name" value="Riboflavin_Biosynth_HTPR"/>
</dbReference>
<evidence type="ECO:0000256" key="4">
    <source>
        <dbReference type="ARBA" id="ARBA00005259"/>
    </source>
</evidence>
<comment type="caution">
    <text evidence="17">The sequence shown here is derived from an EMBL/GenBank/DDBJ whole genome shotgun (WGS) entry which is preliminary data.</text>
</comment>
<feature type="binding site" evidence="14">
    <location>
        <position position="208"/>
    </location>
    <ligand>
        <name>NADP(+)</name>
        <dbReference type="ChEBI" id="CHEBI:58349"/>
    </ligand>
</feature>
<dbReference type="Proteomes" id="UP000658278">
    <property type="component" value="Unassembled WGS sequence"/>
</dbReference>
<protein>
    <recommendedName>
        <fullName evidence="12">Riboflavin biosynthesis protein RibD</fullName>
    </recommendedName>
    <domain>
        <recommendedName>
            <fullName evidence="12">Diaminohydroxyphosphoribosylaminopyrimidine deaminase</fullName>
            <shortName evidence="12">DRAP deaminase</shortName>
            <ecNumber evidence="12">3.5.4.26</ecNumber>
        </recommendedName>
        <alternativeName>
            <fullName evidence="12">Riboflavin-specific deaminase</fullName>
        </alternativeName>
    </domain>
    <domain>
        <recommendedName>
            <fullName evidence="12">5-amino-6-(5-phosphoribosylamino)uracil reductase</fullName>
            <ecNumber evidence="12">1.1.1.193</ecNumber>
        </recommendedName>
        <alternativeName>
            <fullName evidence="12">HTP reductase</fullName>
        </alternativeName>
    </domain>
</protein>
<name>A0A934VGN5_9BACT</name>
<keyword evidence="6 12" id="KW-0686">Riboflavin biosynthesis</keyword>
<dbReference type="Pfam" id="PF00383">
    <property type="entry name" value="dCMP_cyt_deam_1"/>
    <property type="match status" value="1"/>
</dbReference>
<evidence type="ECO:0000256" key="8">
    <source>
        <dbReference type="ARBA" id="ARBA00022833"/>
    </source>
</evidence>
<feature type="active site" description="Proton donor" evidence="13">
    <location>
        <position position="55"/>
    </location>
</feature>
<dbReference type="AlphaFoldDB" id="A0A934VGN5"/>
<feature type="binding site" evidence="14">
    <location>
        <position position="215"/>
    </location>
    <ligand>
        <name>substrate</name>
    </ligand>
</feature>
<gene>
    <name evidence="17" type="primary">ribD</name>
    <name evidence="17" type="ORF">JIN81_14430</name>
</gene>
<dbReference type="PANTHER" id="PTHR38011:SF7">
    <property type="entry name" value="2,5-DIAMINO-6-RIBOSYLAMINO-4(3H)-PYRIMIDINONE 5'-PHOSPHATE REDUCTASE"/>
    <property type="match status" value="1"/>
</dbReference>
<comment type="pathway">
    <text evidence="3 12">Cofactor biosynthesis; riboflavin biosynthesis; 5-amino-6-(D-ribitylamino)uracil from GTP: step 3/4.</text>
</comment>
<keyword evidence="9 12" id="KW-0521">NADP</keyword>
<evidence type="ECO:0000256" key="12">
    <source>
        <dbReference type="PIRNR" id="PIRNR006769"/>
    </source>
</evidence>
<evidence type="ECO:0000256" key="11">
    <source>
        <dbReference type="ARBA" id="ARBA00023268"/>
    </source>
</evidence>
<dbReference type="SUPFAM" id="SSF53597">
    <property type="entry name" value="Dihydrofolate reductase-like"/>
    <property type="match status" value="1"/>
</dbReference>
<evidence type="ECO:0000256" key="2">
    <source>
        <dbReference type="ARBA" id="ARBA00004882"/>
    </source>
</evidence>
<comment type="cofactor">
    <cofactor evidence="12 15">
        <name>Zn(2+)</name>
        <dbReference type="ChEBI" id="CHEBI:29105"/>
    </cofactor>
    <text evidence="12 15">Binds 1 zinc ion.</text>
</comment>
<feature type="binding site" evidence="15">
    <location>
        <position position="53"/>
    </location>
    <ligand>
        <name>Zn(2+)</name>
        <dbReference type="ChEBI" id="CHEBI:29105"/>
        <note>catalytic</note>
    </ligand>
</feature>
<dbReference type="InterPro" id="IPR002734">
    <property type="entry name" value="RibDG_C"/>
</dbReference>
<dbReference type="EC" id="3.5.4.26" evidence="12"/>
<dbReference type="GO" id="GO:0008835">
    <property type="term" value="F:diaminohydroxyphosphoribosylaminopyrimidine deaminase activity"/>
    <property type="evidence" value="ECO:0007669"/>
    <property type="project" value="UniProtKB-EC"/>
</dbReference>